<organism evidence="1 2">
    <name type="scientific">Bacteroides pyogenes F0041</name>
    <dbReference type="NCBI Taxonomy" id="1321819"/>
    <lineage>
        <taxon>Bacteria</taxon>
        <taxon>Pseudomonadati</taxon>
        <taxon>Bacteroidota</taxon>
        <taxon>Bacteroidia</taxon>
        <taxon>Bacteroidales</taxon>
        <taxon>Bacteroidaceae</taxon>
        <taxon>Bacteroides</taxon>
    </lineage>
</organism>
<gene>
    <name evidence="1" type="ORF">HMPREF1981_00284</name>
</gene>
<dbReference type="HOGENOM" id="CLU_3229861_0_0_10"/>
<evidence type="ECO:0000313" key="1">
    <source>
        <dbReference type="EMBL" id="ERI88817.1"/>
    </source>
</evidence>
<reference evidence="1 2" key="1">
    <citation type="submission" date="2013-08" db="EMBL/GenBank/DDBJ databases">
        <authorList>
            <person name="Weinstock G."/>
            <person name="Sodergren E."/>
            <person name="Wylie T."/>
            <person name="Fulton L."/>
            <person name="Fulton R."/>
            <person name="Fronick C."/>
            <person name="O'Laughlin M."/>
            <person name="Godfrey J."/>
            <person name="Miner T."/>
            <person name="Herter B."/>
            <person name="Appelbaum E."/>
            <person name="Cordes M."/>
            <person name="Lek S."/>
            <person name="Wollam A."/>
            <person name="Pepin K.H."/>
            <person name="Palsikar V.B."/>
            <person name="Mitreva M."/>
            <person name="Wilson R.K."/>
        </authorList>
    </citation>
    <scope>NUCLEOTIDE SEQUENCE [LARGE SCALE GENOMIC DNA]</scope>
    <source>
        <strain evidence="1 2">F0041</strain>
    </source>
</reference>
<dbReference type="Proteomes" id="UP000016496">
    <property type="component" value="Unassembled WGS sequence"/>
</dbReference>
<sequence length="43" mass="5001">MKQNLFGDRNEIFVLLKQHRNLSVYLKVGREGLAASPLQQMKE</sequence>
<accession>U2E3T1</accession>
<dbReference type="EMBL" id="AWSV01000021">
    <property type="protein sequence ID" value="ERI88817.1"/>
    <property type="molecule type" value="Genomic_DNA"/>
</dbReference>
<dbReference type="PATRIC" id="fig|1321819.3.peg.268"/>
<protein>
    <submittedName>
        <fullName evidence="1">Uncharacterized protein</fullName>
    </submittedName>
</protein>
<dbReference type="AlphaFoldDB" id="U2E3T1"/>
<name>U2E3T1_9BACE</name>
<proteinExistence type="predicted"/>
<evidence type="ECO:0000313" key="2">
    <source>
        <dbReference type="Proteomes" id="UP000016496"/>
    </source>
</evidence>
<comment type="caution">
    <text evidence="1">The sequence shown here is derived from an EMBL/GenBank/DDBJ whole genome shotgun (WGS) entry which is preliminary data.</text>
</comment>